<dbReference type="AlphaFoldDB" id="A0A4Q7USS0"/>
<dbReference type="Proteomes" id="UP000291591">
    <property type="component" value="Unassembled WGS sequence"/>
</dbReference>
<name>A0A4Q7USS0_PSEST</name>
<feature type="transmembrane region" description="Helical" evidence="1">
    <location>
        <begin position="31"/>
        <end position="52"/>
    </location>
</feature>
<keyword evidence="3" id="KW-1185">Reference proteome</keyword>
<organism evidence="2 3">
    <name type="scientific">Pseudonocardia sediminis</name>
    <dbReference type="NCBI Taxonomy" id="1397368"/>
    <lineage>
        <taxon>Bacteria</taxon>
        <taxon>Bacillati</taxon>
        <taxon>Actinomycetota</taxon>
        <taxon>Actinomycetes</taxon>
        <taxon>Pseudonocardiales</taxon>
        <taxon>Pseudonocardiaceae</taxon>
        <taxon>Pseudonocardia</taxon>
    </lineage>
</organism>
<dbReference type="RefSeq" id="WP_130288699.1">
    <property type="nucleotide sequence ID" value="NZ_SHKL01000001.1"/>
</dbReference>
<feature type="transmembrane region" description="Helical" evidence="1">
    <location>
        <begin position="96"/>
        <end position="117"/>
    </location>
</feature>
<keyword evidence="1" id="KW-0472">Membrane</keyword>
<feature type="transmembrane region" description="Helical" evidence="1">
    <location>
        <begin position="64"/>
        <end position="84"/>
    </location>
</feature>
<evidence type="ECO:0000313" key="2">
    <source>
        <dbReference type="EMBL" id="RZT84024.1"/>
    </source>
</evidence>
<comment type="caution">
    <text evidence="2">The sequence shown here is derived from an EMBL/GenBank/DDBJ whole genome shotgun (WGS) entry which is preliminary data.</text>
</comment>
<accession>A0A4Q7USS0</accession>
<sequence>MTNALAVDDRPATPQPTRTTGEIVYDAGTVLTLYFGSLVIPVVGWIVGLVMLWEGPRWTRTQKWIGTLIWPVAIAAAGAVLFVVRMATDSTGLGVAFWAVVVPVLVALPAVFVYLLVAARRSGTTVH</sequence>
<keyword evidence="1" id="KW-1133">Transmembrane helix</keyword>
<evidence type="ECO:0000313" key="3">
    <source>
        <dbReference type="Proteomes" id="UP000291591"/>
    </source>
</evidence>
<dbReference type="OrthoDB" id="5114815at2"/>
<reference evidence="2 3" key="1">
    <citation type="submission" date="2019-02" db="EMBL/GenBank/DDBJ databases">
        <title>Sequencing the genomes of 1000 actinobacteria strains.</title>
        <authorList>
            <person name="Klenk H.-P."/>
        </authorList>
    </citation>
    <scope>NUCLEOTIDE SEQUENCE [LARGE SCALE GENOMIC DNA]</scope>
    <source>
        <strain evidence="2 3">DSM 45779</strain>
    </source>
</reference>
<evidence type="ECO:0000256" key="1">
    <source>
        <dbReference type="SAM" id="Phobius"/>
    </source>
</evidence>
<keyword evidence="1" id="KW-0812">Transmembrane</keyword>
<protein>
    <submittedName>
        <fullName evidence="2">Uncharacterized protein</fullName>
    </submittedName>
</protein>
<gene>
    <name evidence="2" type="ORF">EV383_0857</name>
</gene>
<proteinExistence type="predicted"/>
<dbReference type="EMBL" id="SHKL01000001">
    <property type="protein sequence ID" value="RZT84024.1"/>
    <property type="molecule type" value="Genomic_DNA"/>
</dbReference>